<keyword evidence="1" id="KW-0175">Coiled coil</keyword>
<keyword evidence="4" id="KW-1185">Reference proteome</keyword>
<name>A0AAV1YT31_9ARAC</name>
<dbReference type="AlphaFoldDB" id="A0AAV1YT31"/>
<comment type="caution">
    <text evidence="3">The sequence shown here is derived from an EMBL/GenBank/DDBJ whole genome shotgun (WGS) entry which is preliminary data.</text>
</comment>
<evidence type="ECO:0000256" key="2">
    <source>
        <dbReference type="SAM" id="MobiDB-lite"/>
    </source>
</evidence>
<evidence type="ECO:0000313" key="3">
    <source>
        <dbReference type="EMBL" id="CAL1262126.1"/>
    </source>
</evidence>
<protein>
    <submittedName>
        <fullName evidence="3">Uncharacterized protein</fullName>
    </submittedName>
</protein>
<dbReference type="Proteomes" id="UP001497382">
    <property type="component" value="Unassembled WGS sequence"/>
</dbReference>
<feature type="coiled-coil region" evidence="1">
    <location>
        <begin position="217"/>
        <end position="247"/>
    </location>
</feature>
<evidence type="ECO:0000313" key="4">
    <source>
        <dbReference type="Proteomes" id="UP001497382"/>
    </source>
</evidence>
<reference evidence="3 4" key="1">
    <citation type="submission" date="2024-04" db="EMBL/GenBank/DDBJ databases">
        <authorList>
            <person name="Rising A."/>
            <person name="Reimegard J."/>
            <person name="Sonavane S."/>
            <person name="Akerstrom W."/>
            <person name="Nylinder S."/>
            <person name="Hedman E."/>
            <person name="Kallberg Y."/>
        </authorList>
    </citation>
    <scope>NUCLEOTIDE SEQUENCE [LARGE SCALE GENOMIC DNA]</scope>
</reference>
<proteinExistence type="predicted"/>
<evidence type="ECO:0000256" key="1">
    <source>
        <dbReference type="SAM" id="Coils"/>
    </source>
</evidence>
<feature type="region of interest" description="Disordered" evidence="2">
    <location>
        <begin position="135"/>
        <end position="160"/>
    </location>
</feature>
<feature type="compositionally biased region" description="Polar residues" evidence="2">
    <location>
        <begin position="136"/>
        <end position="159"/>
    </location>
</feature>
<dbReference type="EMBL" id="CAXIEN010000004">
    <property type="protein sequence ID" value="CAL1262126.1"/>
    <property type="molecule type" value="Genomic_DNA"/>
</dbReference>
<sequence length="260" mass="29461">MGCLLVNEESIKVRIDYLEDIDMCIWASEDKKVTNFLNTTCWSDKKGDVKKKNSMIKAARLKTGGGIVEEKALTPLEERILLLIGLDAADGLNIDESEDLPDEYIIPSMEAHEFQSLMSAEQQELFFQTLHASVENDPSSQHETLPETPQATPQSNDVRAQSLKCRRRVKPIVLKSEHTKKIVDGHAEMASALKRCAETLERRTDLIEQALEIKKHKLALQERAVHLEEQKLNLQEKSLLIEKQKADAFSAITEILKNKM</sequence>
<organism evidence="3 4">
    <name type="scientific">Larinioides sclopetarius</name>
    <dbReference type="NCBI Taxonomy" id="280406"/>
    <lineage>
        <taxon>Eukaryota</taxon>
        <taxon>Metazoa</taxon>
        <taxon>Ecdysozoa</taxon>
        <taxon>Arthropoda</taxon>
        <taxon>Chelicerata</taxon>
        <taxon>Arachnida</taxon>
        <taxon>Araneae</taxon>
        <taxon>Araneomorphae</taxon>
        <taxon>Entelegynae</taxon>
        <taxon>Araneoidea</taxon>
        <taxon>Araneidae</taxon>
        <taxon>Larinioides</taxon>
    </lineage>
</organism>
<accession>A0AAV1YT31</accession>
<gene>
    <name evidence="3" type="ORF">LARSCL_LOCUS803</name>
</gene>